<keyword evidence="2" id="KW-0732">Signal</keyword>
<accession>A0ABS3JPA7</accession>
<protein>
    <submittedName>
        <fullName evidence="3">LamG domain-containing protein</fullName>
    </submittedName>
</protein>
<dbReference type="EMBL" id="JAFMYW010000009">
    <property type="protein sequence ID" value="MBO0951829.1"/>
    <property type="molecule type" value="Genomic_DNA"/>
</dbReference>
<evidence type="ECO:0000313" key="3">
    <source>
        <dbReference type="EMBL" id="MBO0951829.1"/>
    </source>
</evidence>
<dbReference type="SUPFAM" id="SSF49899">
    <property type="entry name" value="Concanavalin A-like lectins/glucanases"/>
    <property type="match status" value="1"/>
</dbReference>
<dbReference type="Proteomes" id="UP000664628">
    <property type="component" value="Unassembled WGS sequence"/>
</dbReference>
<feature type="region of interest" description="Disordered" evidence="1">
    <location>
        <begin position="734"/>
        <end position="753"/>
    </location>
</feature>
<name>A0ABS3JPA7_9BACT</name>
<evidence type="ECO:0000256" key="2">
    <source>
        <dbReference type="SAM" id="SignalP"/>
    </source>
</evidence>
<dbReference type="RefSeq" id="WP_207331786.1">
    <property type="nucleotide sequence ID" value="NZ_JAFMYW010000009.1"/>
</dbReference>
<feature type="signal peptide" evidence="2">
    <location>
        <begin position="1"/>
        <end position="24"/>
    </location>
</feature>
<evidence type="ECO:0000313" key="4">
    <source>
        <dbReference type="Proteomes" id="UP000664628"/>
    </source>
</evidence>
<reference evidence="3 4" key="1">
    <citation type="submission" date="2021-03" db="EMBL/GenBank/DDBJ databases">
        <title>Fibrella sp. HMF5405 genome sequencing and assembly.</title>
        <authorList>
            <person name="Kang H."/>
            <person name="Kim H."/>
            <person name="Bae S."/>
            <person name="Joh K."/>
        </authorList>
    </citation>
    <scope>NUCLEOTIDE SEQUENCE [LARGE SCALE GENOMIC DNA]</scope>
    <source>
        <strain evidence="3 4">HMF5405</strain>
    </source>
</reference>
<keyword evidence="4" id="KW-1185">Reference proteome</keyword>
<proteinExistence type="predicted"/>
<dbReference type="InterPro" id="IPR013320">
    <property type="entry name" value="ConA-like_dom_sf"/>
</dbReference>
<gene>
    <name evidence="3" type="ORF">J2I46_24815</name>
</gene>
<comment type="caution">
    <text evidence="3">The sequence shown here is derived from an EMBL/GenBank/DDBJ whole genome shotgun (WGS) entry which is preliminary data.</text>
</comment>
<dbReference type="Pfam" id="PF13385">
    <property type="entry name" value="Laminin_G_3"/>
    <property type="match status" value="1"/>
</dbReference>
<organism evidence="3 4">
    <name type="scientific">Fibrella forsythiae</name>
    <dbReference type="NCBI Taxonomy" id="2817061"/>
    <lineage>
        <taxon>Bacteria</taxon>
        <taxon>Pseudomonadati</taxon>
        <taxon>Bacteroidota</taxon>
        <taxon>Cytophagia</taxon>
        <taxon>Cytophagales</taxon>
        <taxon>Spirosomataceae</taxon>
        <taxon>Fibrella</taxon>
    </lineage>
</organism>
<sequence>MQPTFRRYISWTSLLILAWCLPQCKPNTTAPVTPATIPNPGQVGATVQVDLPGQVDLSKIRFVAGLNVGTLTKSGGRQGARQSGTYGEFKIGLTQNAVQVIMGLDAENRPVCMAQVNTKYDNPTSLSINVQTTANTLLLMSPTLLTADPDDNKTIRDKVQGSATARKLYDDLTNYMTGVTTASFIPNLLDPLNLKRFDLVKAWQELDAQFFTRVTLPADDVNGIRFNTFSEEKSTGKLTFQFENSRRRWVMIAVDKYKNGQLSQSDAFDLTRDADFTKYLVPSPDDYGIVDIYNRYANKQRNVYASPTLTSETQTFDRVDVNLYSLGFRSFPKGSTAEQDRAFRRMMLPSALSAAFNGVIPLMEMLIGFDISAESFVGKKIEGSNRKLLINLLDSFIRDQTVQTDWRELLFNNEQVDEDFLKKLLRKTGESAYDFFADPDNQTLLVSAMREWARDLIVGQASEQLVLDRINQFYSNASPWLKAYDLLIKGYNIADFVYDISTGASVMSYPYFPGATIELDKGLLLSFSFENSLTPGGSLKATPQVTGTLTYADGVTGKAMEVKHTGYLASGAVVPVNTTLNSLWTTSYWVKRNVPDNTKRTEIYTTYDKDDGSWLASGFFAADAFSTGGYADRASCRTSYDYTPNDNVNGYVHVVSSFGNGFERTYYNGKLVSSMRCDFLTMNRLQTLYFGFDPHNGDYQYDGKLDEYRLYNRTLSEAEINELYLRAKRSGRTTASQPASVGQSAPVTLMGNR</sequence>
<evidence type="ECO:0000256" key="1">
    <source>
        <dbReference type="SAM" id="MobiDB-lite"/>
    </source>
</evidence>
<dbReference type="Gene3D" id="2.60.120.200">
    <property type="match status" value="1"/>
</dbReference>
<feature type="compositionally biased region" description="Polar residues" evidence="1">
    <location>
        <begin position="734"/>
        <end position="746"/>
    </location>
</feature>
<feature type="chain" id="PRO_5046857803" evidence="2">
    <location>
        <begin position="25"/>
        <end position="753"/>
    </location>
</feature>